<dbReference type="PROSITE" id="PS50110">
    <property type="entry name" value="RESPONSE_REGULATORY"/>
    <property type="match status" value="1"/>
</dbReference>
<keyword evidence="4" id="KW-1185">Reference proteome</keyword>
<organism evidence="3 4">
    <name type="scientific">Mucilaginibacter arboris</name>
    <dbReference type="NCBI Taxonomy" id="2682090"/>
    <lineage>
        <taxon>Bacteria</taxon>
        <taxon>Pseudomonadati</taxon>
        <taxon>Bacteroidota</taxon>
        <taxon>Sphingobacteriia</taxon>
        <taxon>Sphingobacteriales</taxon>
        <taxon>Sphingobacteriaceae</taxon>
        <taxon>Mucilaginibacter</taxon>
    </lineage>
</organism>
<accession>A0A7K1SW13</accession>
<dbReference type="SUPFAM" id="SSF52172">
    <property type="entry name" value="CheY-like"/>
    <property type="match status" value="1"/>
</dbReference>
<name>A0A7K1SW13_9SPHI</name>
<dbReference type="PANTHER" id="PTHR44520:SF2">
    <property type="entry name" value="RESPONSE REGULATOR RCP1"/>
    <property type="match status" value="1"/>
</dbReference>
<dbReference type="PANTHER" id="PTHR44520">
    <property type="entry name" value="RESPONSE REGULATOR RCP1-RELATED"/>
    <property type="match status" value="1"/>
</dbReference>
<gene>
    <name evidence="3" type="ORF">GO621_08190</name>
</gene>
<dbReference type="InterPro" id="IPR011006">
    <property type="entry name" value="CheY-like_superfamily"/>
</dbReference>
<dbReference type="RefSeq" id="WP_157565903.1">
    <property type="nucleotide sequence ID" value="NZ_WPIK01000006.1"/>
</dbReference>
<dbReference type="InterPro" id="IPR052893">
    <property type="entry name" value="TCS_response_regulator"/>
</dbReference>
<dbReference type="InterPro" id="IPR001789">
    <property type="entry name" value="Sig_transdc_resp-reg_receiver"/>
</dbReference>
<evidence type="ECO:0000259" key="2">
    <source>
        <dbReference type="PROSITE" id="PS50110"/>
    </source>
</evidence>
<dbReference type="SMART" id="SM00448">
    <property type="entry name" value="REC"/>
    <property type="match status" value="1"/>
</dbReference>
<dbReference type="EMBL" id="WPIK01000006">
    <property type="protein sequence ID" value="MVN21515.1"/>
    <property type="molecule type" value="Genomic_DNA"/>
</dbReference>
<feature type="modified residue" description="4-aspartylphosphate" evidence="1">
    <location>
        <position position="61"/>
    </location>
</feature>
<dbReference type="AlphaFoldDB" id="A0A7K1SW13"/>
<reference evidence="3 4" key="1">
    <citation type="submission" date="2019-12" db="EMBL/GenBank/DDBJ databases">
        <title>Mucilaginibacter sp. HMF7410 genome sequencing and assembly.</title>
        <authorList>
            <person name="Kang H."/>
            <person name="Cha I."/>
            <person name="Kim H."/>
            <person name="Joh K."/>
        </authorList>
    </citation>
    <scope>NUCLEOTIDE SEQUENCE [LARGE SCALE GENOMIC DNA]</scope>
    <source>
        <strain evidence="3 4">HMF7410</strain>
    </source>
</reference>
<protein>
    <submittedName>
        <fullName evidence="3">Response regulator</fullName>
    </submittedName>
</protein>
<keyword evidence="1" id="KW-0597">Phosphoprotein</keyword>
<dbReference type="Proteomes" id="UP000462014">
    <property type="component" value="Unassembled WGS sequence"/>
</dbReference>
<evidence type="ECO:0000256" key="1">
    <source>
        <dbReference type="PROSITE-ProRule" id="PRU00169"/>
    </source>
</evidence>
<sequence>MPLLKTIAVVDDDPIYINALKNLLSSWQVANPFLFFTSGKEALDFLLVKEALALPDVLLLDLNMPLMNGWKFLENLEPVLPQLQKKINIYLVSSSIWEEDLKRAKKNKLIKEFITKPVFKEKLLEILG</sequence>
<evidence type="ECO:0000313" key="3">
    <source>
        <dbReference type="EMBL" id="MVN21515.1"/>
    </source>
</evidence>
<feature type="domain" description="Response regulatory" evidence="2">
    <location>
        <begin position="6"/>
        <end position="128"/>
    </location>
</feature>
<dbReference type="Gene3D" id="3.40.50.2300">
    <property type="match status" value="1"/>
</dbReference>
<comment type="caution">
    <text evidence="3">The sequence shown here is derived from an EMBL/GenBank/DDBJ whole genome shotgun (WGS) entry which is preliminary data.</text>
</comment>
<evidence type="ECO:0000313" key="4">
    <source>
        <dbReference type="Proteomes" id="UP000462014"/>
    </source>
</evidence>
<dbReference type="Pfam" id="PF00072">
    <property type="entry name" value="Response_reg"/>
    <property type="match status" value="1"/>
</dbReference>
<proteinExistence type="predicted"/>
<dbReference type="GO" id="GO:0000160">
    <property type="term" value="P:phosphorelay signal transduction system"/>
    <property type="evidence" value="ECO:0007669"/>
    <property type="project" value="InterPro"/>
</dbReference>